<dbReference type="PROSITE" id="PS50850">
    <property type="entry name" value="MFS"/>
    <property type="match status" value="1"/>
</dbReference>
<feature type="transmembrane region" description="Helical" evidence="6">
    <location>
        <begin position="20"/>
        <end position="40"/>
    </location>
</feature>
<name>A0ABW6SYE1_9ACTN</name>
<protein>
    <submittedName>
        <fullName evidence="8">MFS transporter</fullName>
    </submittedName>
</protein>
<keyword evidence="9" id="KW-1185">Reference proteome</keyword>
<dbReference type="InterPro" id="IPR036259">
    <property type="entry name" value="MFS_trans_sf"/>
</dbReference>
<dbReference type="InterPro" id="IPR005829">
    <property type="entry name" value="Sugar_transporter_CS"/>
</dbReference>
<dbReference type="Proteomes" id="UP001602013">
    <property type="component" value="Unassembled WGS sequence"/>
</dbReference>
<feature type="transmembrane region" description="Helical" evidence="6">
    <location>
        <begin position="112"/>
        <end position="133"/>
    </location>
</feature>
<feature type="transmembrane region" description="Helical" evidence="6">
    <location>
        <begin position="145"/>
        <end position="163"/>
    </location>
</feature>
<keyword evidence="4 6" id="KW-0472">Membrane</keyword>
<dbReference type="Gene3D" id="1.20.1250.20">
    <property type="entry name" value="MFS general substrate transporter like domains"/>
    <property type="match status" value="2"/>
</dbReference>
<feature type="region of interest" description="Disordered" evidence="5">
    <location>
        <begin position="218"/>
        <end position="243"/>
    </location>
</feature>
<feature type="transmembrane region" description="Helical" evidence="6">
    <location>
        <begin position="52"/>
        <end position="72"/>
    </location>
</feature>
<sequence>MTTTPTKIPIDVSRVQRRVLGVLSAAQIVSGAGVAVGLALSSLVVSRLSGSTVIAGFAGTATVLGAALLALPTARAAGRGGRRAGLTLAYVCALLGSVVAVVAIGLESWQLLLAGLVLVGGGSAGNLAARYSATDLAPPGHAARHLSLVVWASTIGTVAGPNLVKPAQAVAEPLGLTGAAGPFALSALTFAVTALIVAIGLRPDPFILARRIAAPPAEPTDLAEPTESAKPAESARPAAARDAGGRTLRTAWEVLRRSPQARRALAGIAVSHTAMVSVMSMTPVHLDHEGASISVIGIVISVHIAGMYVLSPLVGWLADRIGRRNVMLIGMGVLICAAVLAGSGGHRVTQVGAGLLLLGIGWSCGLVSGSAMLTDAVEIAHRPAVQGMSDLLMNVCGATGTILAGAVVGFAGYGVLGAAVAVLIGLFSVWLVVAARRLTPAAERPAAT</sequence>
<dbReference type="InterPro" id="IPR011701">
    <property type="entry name" value="MFS"/>
</dbReference>
<dbReference type="RefSeq" id="WP_387414779.1">
    <property type="nucleotide sequence ID" value="NZ_JBIASD010000018.1"/>
</dbReference>
<evidence type="ECO:0000313" key="8">
    <source>
        <dbReference type="EMBL" id="MFF3668969.1"/>
    </source>
</evidence>
<feature type="transmembrane region" description="Helical" evidence="6">
    <location>
        <begin position="183"/>
        <end position="201"/>
    </location>
</feature>
<keyword evidence="3 6" id="KW-1133">Transmembrane helix</keyword>
<gene>
    <name evidence="8" type="ORF">ACFYXI_25620</name>
</gene>
<dbReference type="SUPFAM" id="SSF103473">
    <property type="entry name" value="MFS general substrate transporter"/>
    <property type="match status" value="1"/>
</dbReference>
<evidence type="ECO:0000256" key="5">
    <source>
        <dbReference type="SAM" id="MobiDB-lite"/>
    </source>
</evidence>
<feature type="transmembrane region" description="Helical" evidence="6">
    <location>
        <begin position="351"/>
        <end position="371"/>
    </location>
</feature>
<feature type="compositionally biased region" description="Low complexity" evidence="5">
    <location>
        <begin position="228"/>
        <end position="242"/>
    </location>
</feature>
<evidence type="ECO:0000256" key="6">
    <source>
        <dbReference type="SAM" id="Phobius"/>
    </source>
</evidence>
<organism evidence="8 9">
    <name type="scientific">Microtetraspora malaysiensis</name>
    <dbReference type="NCBI Taxonomy" id="161358"/>
    <lineage>
        <taxon>Bacteria</taxon>
        <taxon>Bacillati</taxon>
        <taxon>Actinomycetota</taxon>
        <taxon>Actinomycetes</taxon>
        <taxon>Streptosporangiales</taxon>
        <taxon>Streptosporangiaceae</taxon>
        <taxon>Microtetraspora</taxon>
    </lineage>
</organism>
<dbReference type="EMBL" id="JBIASD010000018">
    <property type="protein sequence ID" value="MFF3668969.1"/>
    <property type="molecule type" value="Genomic_DNA"/>
</dbReference>
<evidence type="ECO:0000256" key="3">
    <source>
        <dbReference type="ARBA" id="ARBA00022989"/>
    </source>
</evidence>
<feature type="transmembrane region" description="Helical" evidence="6">
    <location>
        <begin position="292"/>
        <end position="314"/>
    </location>
</feature>
<feature type="transmembrane region" description="Helical" evidence="6">
    <location>
        <begin position="391"/>
        <end position="410"/>
    </location>
</feature>
<dbReference type="PROSITE" id="PS00216">
    <property type="entry name" value="SUGAR_TRANSPORT_1"/>
    <property type="match status" value="1"/>
</dbReference>
<accession>A0ABW6SYE1</accession>
<feature type="transmembrane region" description="Helical" evidence="6">
    <location>
        <begin position="326"/>
        <end position="345"/>
    </location>
</feature>
<evidence type="ECO:0000313" key="9">
    <source>
        <dbReference type="Proteomes" id="UP001602013"/>
    </source>
</evidence>
<comment type="subcellular location">
    <subcellularLocation>
        <location evidence="1">Cell membrane</location>
        <topology evidence="1">Multi-pass membrane protein</topology>
    </subcellularLocation>
</comment>
<evidence type="ECO:0000256" key="4">
    <source>
        <dbReference type="ARBA" id="ARBA00023136"/>
    </source>
</evidence>
<feature type="transmembrane region" description="Helical" evidence="6">
    <location>
        <begin position="416"/>
        <end position="435"/>
    </location>
</feature>
<comment type="caution">
    <text evidence="8">The sequence shown here is derived from an EMBL/GenBank/DDBJ whole genome shotgun (WGS) entry which is preliminary data.</text>
</comment>
<dbReference type="InterPro" id="IPR020846">
    <property type="entry name" value="MFS_dom"/>
</dbReference>
<reference evidence="8 9" key="1">
    <citation type="submission" date="2024-10" db="EMBL/GenBank/DDBJ databases">
        <title>The Natural Products Discovery Center: Release of the First 8490 Sequenced Strains for Exploring Actinobacteria Biosynthetic Diversity.</title>
        <authorList>
            <person name="Kalkreuter E."/>
            <person name="Kautsar S.A."/>
            <person name="Yang D."/>
            <person name="Bader C.D."/>
            <person name="Teijaro C.N."/>
            <person name="Fluegel L."/>
            <person name="Davis C.M."/>
            <person name="Simpson J.R."/>
            <person name="Lauterbach L."/>
            <person name="Steele A.D."/>
            <person name="Gui C."/>
            <person name="Meng S."/>
            <person name="Li G."/>
            <person name="Viehrig K."/>
            <person name="Ye F."/>
            <person name="Su P."/>
            <person name="Kiefer A.F."/>
            <person name="Nichols A."/>
            <person name="Cepeda A.J."/>
            <person name="Yan W."/>
            <person name="Fan B."/>
            <person name="Jiang Y."/>
            <person name="Adhikari A."/>
            <person name="Zheng C.-J."/>
            <person name="Schuster L."/>
            <person name="Cowan T.M."/>
            <person name="Smanski M.J."/>
            <person name="Chevrette M.G."/>
            <person name="De Carvalho L.P.S."/>
            <person name="Shen B."/>
        </authorList>
    </citation>
    <scope>NUCLEOTIDE SEQUENCE [LARGE SCALE GENOMIC DNA]</scope>
    <source>
        <strain evidence="8 9">NPDC002173</strain>
    </source>
</reference>
<evidence type="ECO:0000256" key="1">
    <source>
        <dbReference type="ARBA" id="ARBA00004651"/>
    </source>
</evidence>
<dbReference type="PANTHER" id="PTHR23534">
    <property type="entry name" value="MFS PERMEASE"/>
    <property type="match status" value="1"/>
</dbReference>
<proteinExistence type="predicted"/>
<dbReference type="Pfam" id="PF07690">
    <property type="entry name" value="MFS_1"/>
    <property type="match status" value="1"/>
</dbReference>
<evidence type="ECO:0000256" key="2">
    <source>
        <dbReference type="ARBA" id="ARBA00022692"/>
    </source>
</evidence>
<evidence type="ECO:0000259" key="7">
    <source>
        <dbReference type="PROSITE" id="PS50850"/>
    </source>
</evidence>
<feature type="transmembrane region" description="Helical" evidence="6">
    <location>
        <begin position="264"/>
        <end position="286"/>
    </location>
</feature>
<dbReference type="PANTHER" id="PTHR23534:SF1">
    <property type="entry name" value="MAJOR FACILITATOR SUPERFAMILY PROTEIN"/>
    <property type="match status" value="1"/>
</dbReference>
<feature type="domain" description="Major facilitator superfamily (MFS) profile" evidence="7">
    <location>
        <begin position="19"/>
        <end position="437"/>
    </location>
</feature>
<keyword evidence="2 6" id="KW-0812">Transmembrane</keyword>
<feature type="transmembrane region" description="Helical" evidence="6">
    <location>
        <begin position="84"/>
        <end position="106"/>
    </location>
</feature>